<dbReference type="Pfam" id="PF00892">
    <property type="entry name" value="EamA"/>
    <property type="match status" value="2"/>
</dbReference>
<evidence type="ECO:0000313" key="9">
    <source>
        <dbReference type="Proteomes" id="UP001628192"/>
    </source>
</evidence>
<dbReference type="Gene3D" id="1.10.3730.20">
    <property type="match status" value="2"/>
</dbReference>
<keyword evidence="3 6" id="KW-0812">Transmembrane</keyword>
<dbReference type="InterPro" id="IPR000620">
    <property type="entry name" value="EamA_dom"/>
</dbReference>
<evidence type="ECO:0000256" key="1">
    <source>
        <dbReference type="ARBA" id="ARBA00004651"/>
    </source>
</evidence>
<evidence type="ECO:0000256" key="3">
    <source>
        <dbReference type="ARBA" id="ARBA00022692"/>
    </source>
</evidence>
<evidence type="ECO:0000256" key="5">
    <source>
        <dbReference type="ARBA" id="ARBA00023136"/>
    </source>
</evidence>
<evidence type="ECO:0000313" key="8">
    <source>
        <dbReference type="EMBL" id="GAB1254686.1"/>
    </source>
</evidence>
<keyword evidence="2" id="KW-1003">Cell membrane</keyword>
<proteinExistence type="predicted"/>
<dbReference type="PANTHER" id="PTHR32322">
    <property type="entry name" value="INNER MEMBRANE TRANSPORTER"/>
    <property type="match status" value="1"/>
</dbReference>
<dbReference type="InterPro" id="IPR050638">
    <property type="entry name" value="AA-Vitamin_Transporters"/>
</dbReference>
<dbReference type="SUPFAM" id="SSF103481">
    <property type="entry name" value="Multidrug resistance efflux transporter EmrE"/>
    <property type="match status" value="2"/>
</dbReference>
<name>A0ABQ0EA92_9BACT</name>
<keyword evidence="4 6" id="KW-1133">Transmembrane helix</keyword>
<accession>A0ABQ0EA92</accession>
<feature type="transmembrane region" description="Helical" evidence="6">
    <location>
        <begin position="63"/>
        <end position="84"/>
    </location>
</feature>
<gene>
    <name evidence="8" type="ORF">Defa_21730</name>
</gene>
<comment type="caution">
    <text evidence="8">The sequence shown here is derived from an EMBL/GenBank/DDBJ whole genome shotgun (WGS) entry which is preliminary data.</text>
</comment>
<organism evidence="8 9">
    <name type="scientific">Desulfovibrio falkowii</name>
    <dbReference type="NCBI Taxonomy" id="3136602"/>
    <lineage>
        <taxon>Bacteria</taxon>
        <taxon>Pseudomonadati</taxon>
        <taxon>Thermodesulfobacteriota</taxon>
        <taxon>Desulfovibrionia</taxon>
        <taxon>Desulfovibrionales</taxon>
        <taxon>Desulfovibrionaceae</taxon>
        <taxon>Desulfovibrio</taxon>
    </lineage>
</organism>
<feature type="transmembrane region" description="Helical" evidence="6">
    <location>
        <begin position="266"/>
        <end position="288"/>
    </location>
</feature>
<evidence type="ECO:0000259" key="7">
    <source>
        <dbReference type="Pfam" id="PF00892"/>
    </source>
</evidence>
<feature type="transmembrane region" description="Helical" evidence="6">
    <location>
        <begin position="211"/>
        <end position="233"/>
    </location>
</feature>
<feature type="domain" description="EamA" evidence="7">
    <location>
        <begin position="2"/>
        <end position="134"/>
    </location>
</feature>
<evidence type="ECO:0000256" key="6">
    <source>
        <dbReference type="SAM" id="Phobius"/>
    </source>
</evidence>
<dbReference type="RefSeq" id="WP_012624150.1">
    <property type="nucleotide sequence ID" value="NZ_BAAFSG010000001.1"/>
</dbReference>
<evidence type="ECO:0000256" key="2">
    <source>
        <dbReference type="ARBA" id="ARBA00022475"/>
    </source>
</evidence>
<evidence type="ECO:0000256" key="4">
    <source>
        <dbReference type="ARBA" id="ARBA00022989"/>
    </source>
</evidence>
<keyword evidence="5 6" id="KW-0472">Membrane</keyword>
<feature type="transmembrane region" description="Helical" evidence="6">
    <location>
        <begin position="240"/>
        <end position="260"/>
    </location>
</feature>
<protein>
    <submittedName>
        <fullName evidence="8">DMT family transporter</fullName>
    </submittedName>
</protein>
<dbReference type="InterPro" id="IPR037185">
    <property type="entry name" value="EmrE-like"/>
</dbReference>
<reference evidence="8 9" key="1">
    <citation type="journal article" date="2025" name="Int. J. Syst. Evol. Microbiol.">
        <title>Desulfovibrio falkowii sp. nov., Porphyromonas miyakawae sp. nov., Mediterraneibacter flintii sp. nov. and Owariibacterium komagatae gen. nov., sp. nov., isolated from human faeces.</title>
        <authorList>
            <person name="Hamaguchi T."/>
            <person name="Ohara M."/>
            <person name="Hisatomi A."/>
            <person name="Sekiguchi K."/>
            <person name="Takeda J.I."/>
            <person name="Ueyama J."/>
            <person name="Ito M."/>
            <person name="Nishiwaki H."/>
            <person name="Ogi T."/>
            <person name="Hirayama M."/>
            <person name="Ohkuma M."/>
            <person name="Sakamoto M."/>
            <person name="Ohno K."/>
        </authorList>
    </citation>
    <scope>NUCLEOTIDE SEQUENCE [LARGE SCALE GENOMIC DNA]</scope>
    <source>
        <strain evidence="8 9">13CB8C</strain>
    </source>
</reference>
<feature type="transmembrane region" description="Helical" evidence="6">
    <location>
        <begin position="90"/>
        <end position="110"/>
    </location>
</feature>
<feature type="transmembrane region" description="Helical" evidence="6">
    <location>
        <begin position="117"/>
        <end position="134"/>
    </location>
</feature>
<comment type="subcellular location">
    <subcellularLocation>
        <location evidence="1">Cell membrane</location>
        <topology evidence="1">Multi-pass membrane protein</topology>
    </subcellularLocation>
</comment>
<keyword evidence="9" id="KW-1185">Reference proteome</keyword>
<feature type="domain" description="EamA" evidence="7">
    <location>
        <begin position="147"/>
        <end position="283"/>
    </location>
</feature>
<dbReference type="Proteomes" id="UP001628192">
    <property type="component" value="Unassembled WGS sequence"/>
</dbReference>
<sequence>MGFFYSMLSSAAFGLIPLFSLPLMARGLSPATVLFYRFFIASIVLGILLLLRGERLHTSGRNLAKLTGMSLMYAMAALLFMQAFKYMPSGVAATLHFSYPVMVMLMMIIFFHERFSAVTALAVVLAISGVYLLSGGAQPGSVADMSMFGLALALASALCNAIYITSLCAARISNMTGLVLTFYVMAFGALCSLANSLATNSFQLLQSWQELALAALLAIVTAVLSNYTLILAVQRIGSTLAAVMGVLEPVTAVVVGILVFNEPFSLSLVTGLALIAVSVVLVMLGGHIRHLLERRKARRTGDNPGASGR</sequence>
<feature type="transmembrane region" description="Helical" evidence="6">
    <location>
        <begin position="177"/>
        <end position="199"/>
    </location>
</feature>
<dbReference type="PANTHER" id="PTHR32322:SF18">
    <property type="entry name" value="S-ADENOSYLMETHIONINE_S-ADENOSYLHOMOCYSTEINE TRANSPORTER"/>
    <property type="match status" value="1"/>
</dbReference>
<feature type="transmembrane region" description="Helical" evidence="6">
    <location>
        <begin position="146"/>
        <end position="165"/>
    </location>
</feature>
<feature type="transmembrane region" description="Helical" evidence="6">
    <location>
        <begin position="35"/>
        <end position="51"/>
    </location>
</feature>
<dbReference type="EMBL" id="BAAFSG010000001">
    <property type="protein sequence ID" value="GAB1254686.1"/>
    <property type="molecule type" value="Genomic_DNA"/>
</dbReference>